<gene>
    <name evidence="1" type="ORF">GO620_012580</name>
</gene>
<dbReference type="Proteomes" id="UP000429232">
    <property type="component" value="Chromosome"/>
</dbReference>
<dbReference type="SUPFAM" id="SSF48452">
    <property type="entry name" value="TPR-like"/>
    <property type="match status" value="1"/>
</dbReference>
<dbReference type="KEGG" id="mgik:GO620_012580"/>
<organism evidence="1 2">
    <name type="scientific">Mucilaginibacter ginkgonis</name>
    <dbReference type="NCBI Taxonomy" id="2682091"/>
    <lineage>
        <taxon>Bacteria</taxon>
        <taxon>Pseudomonadati</taxon>
        <taxon>Bacteroidota</taxon>
        <taxon>Sphingobacteriia</taxon>
        <taxon>Sphingobacteriales</taxon>
        <taxon>Sphingobacteriaceae</taxon>
        <taxon>Mucilaginibacter</taxon>
    </lineage>
</organism>
<keyword evidence="1" id="KW-0449">Lipoprotein</keyword>
<reference evidence="1 2" key="1">
    <citation type="submission" date="2020-12" db="EMBL/GenBank/DDBJ databases">
        <title>HMF7856_wgs.fasta genome submission.</title>
        <authorList>
            <person name="Kang H."/>
            <person name="Kim H."/>
            <person name="Joh K."/>
        </authorList>
    </citation>
    <scope>NUCLEOTIDE SEQUENCE [LARGE SCALE GENOMIC DNA]</scope>
    <source>
        <strain evidence="1 2">HMF7856</strain>
    </source>
</reference>
<dbReference type="RefSeq" id="WP_157525705.1">
    <property type="nucleotide sequence ID" value="NZ_CP066775.1"/>
</dbReference>
<name>A0A6I4I0L8_9SPHI</name>
<evidence type="ECO:0000313" key="1">
    <source>
        <dbReference type="EMBL" id="QQL49009.1"/>
    </source>
</evidence>
<dbReference type="PROSITE" id="PS51257">
    <property type="entry name" value="PROKAR_LIPOPROTEIN"/>
    <property type="match status" value="1"/>
</dbReference>
<dbReference type="Gene3D" id="1.25.40.390">
    <property type="match status" value="1"/>
</dbReference>
<dbReference type="InterPro" id="IPR041662">
    <property type="entry name" value="SusD-like_2"/>
</dbReference>
<dbReference type="Pfam" id="PF12771">
    <property type="entry name" value="SusD-like_2"/>
    <property type="match status" value="1"/>
</dbReference>
<sequence>MKKLLYIVLPALLVITSCKKNLTDLNVNPKSPTTVPAAGEFTGAEHTFANILSSASVNLNIFRLIEQQWQETTYTDESNYDINTRPIPDAIWNAFYRDALENFEQAKKLGAADPASKVNNAMVDVMEVYSYYYLTTTFGNVPYSQALNPDNLFPVYDDALTVYKSLLTRLDADITALGSGTSSFGAADLLYGGSATQWKKAAATLKLKMAITLSDADNATAKAAAESAATAGLFTSNADNMTFAYLSAPPNTNPVWVDLVQSGRQDFVANTVLVTTLKSLNDPRLSFFFTTDANGGYSGAAPGASANYSAFSKPSTTITQQTYPGLLLSYSEMQFDLAEAVERGYNVGGTAAAHYNEGVTASITFWGGTAAQATTYLAQPTVAYATAAGTYKQKIGIQKWISFYNRGWDAWINQRRLDYPVLTAPATARTAFPVRFTYPVQEGNVNGPNFTAAGAAIGGNTVTTKLFFDKF</sequence>
<protein>
    <submittedName>
        <fullName evidence="1">SusD/RagB family nutrient-binding outer membrane lipoprotein</fullName>
    </submittedName>
</protein>
<evidence type="ECO:0000313" key="2">
    <source>
        <dbReference type="Proteomes" id="UP000429232"/>
    </source>
</evidence>
<keyword evidence="2" id="KW-1185">Reference proteome</keyword>
<dbReference type="InterPro" id="IPR011990">
    <property type="entry name" value="TPR-like_helical_dom_sf"/>
</dbReference>
<accession>A0A6I4I0L8</accession>
<dbReference type="EMBL" id="CP066775">
    <property type="protein sequence ID" value="QQL49009.1"/>
    <property type="molecule type" value="Genomic_DNA"/>
</dbReference>
<proteinExistence type="predicted"/>
<dbReference type="AlphaFoldDB" id="A0A6I4I0L8"/>